<dbReference type="Gene3D" id="3.30.930.30">
    <property type="match status" value="1"/>
</dbReference>
<keyword evidence="4" id="KW-1185">Reference proteome</keyword>
<evidence type="ECO:0000313" key="3">
    <source>
        <dbReference type="EMBL" id="WBW49560.1"/>
    </source>
</evidence>
<proteinExistence type="inferred from homology"/>
<name>A0ABY7QTF5_9FIRM</name>
<comment type="similarity">
    <text evidence="1">Belongs to the plasmid mobilization pre family.</text>
</comment>
<accession>A0ABY7QTF5</accession>
<sequence length="314" mass="36665">MVKPKINLYSDTLNRVEALKKLGSRVQKNSVTCAGFVFTLPKDIEKSSINQEKYFKICVEYLQDKFKKENVIQATVHQDESRPHLHVYLVPENKEIGKLQARKSLDRNFLNDLHSKLPEMLNQSGFNISRGDSTDKYYVENIHDYKAAMKEIEKLKLEKFELNNTINAERKTYIEQIHRLKNDIELLKAEKSDINGAIAKDKAEFKNIKDYIYKSKADIKNSISYTSIPLSKNKVIIDKNSFEKVVRVARDIKLQKELKNSLEKLLSDTENPLNILRDLVRNNLDIKRDLEQTLSEAIESNLRLKKEYNEQLFK</sequence>
<feature type="coiled-coil region" evidence="2">
    <location>
        <begin position="145"/>
        <end position="197"/>
    </location>
</feature>
<reference evidence="3 4" key="1">
    <citation type="submission" date="2023-01" db="EMBL/GenBank/DDBJ databases">
        <authorList>
            <person name="Lee S.H."/>
            <person name="Jung H.S."/>
            <person name="Yun J.U."/>
        </authorList>
    </citation>
    <scope>NUCLEOTIDE SEQUENCE [LARGE SCALE GENOMIC DNA]</scope>
    <source>
        <strain evidence="3 4">CBA3646</strain>
    </source>
</reference>
<dbReference type="CDD" id="cd17242">
    <property type="entry name" value="MobM_relaxase"/>
    <property type="match status" value="1"/>
</dbReference>
<dbReference type="RefSeq" id="WP_271191092.1">
    <property type="nucleotide sequence ID" value="NZ_CP115667.1"/>
</dbReference>
<dbReference type="InterPro" id="IPR001668">
    <property type="entry name" value="Mob_Pre"/>
</dbReference>
<dbReference type="Proteomes" id="UP001210339">
    <property type="component" value="Chromosome"/>
</dbReference>
<keyword evidence="2" id="KW-0175">Coiled coil</keyword>
<evidence type="ECO:0000256" key="1">
    <source>
        <dbReference type="ARBA" id="ARBA00010657"/>
    </source>
</evidence>
<protein>
    <submittedName>
        <fullName evidence="3">Plasmid recombination protein</fullName>
    </submittedName>
</protein>
<dbReference type="EMBL" id="CP115667">
    <property type="protein sequence ID" value="WBW49560.1"/>
    <property type="molecule type" value="Genomic_DNA"/>
</dbReference>
<dbReference type="Pfam" id="PF01076">
    <property type="entry name" value="Mob_Pre"/>
    <property type="match status" value="1"/>
</dbReference>
<gene>
    <name evidence="3" type="ORF">O6R05_06070</name>
</gene>
<organism evidence="3 4">
    <name type="scientific">Peptoniphilus equinus</name>
    <dbReference type="NCBI Taxonomy" id="3016343"/>
    <lineage>
        <taxon>Bacteria</taxon>
        <taxon>Bacillati</taxon>
        <taxon>Bacillota</taxon>
        <taxon>Tissierellia</taxon>
        <taxon>Tissierellales</taxon>
        <taxon>Peptoniphilaceae</taxon>
        <taxon>Peptoniphilus</taxon>
    </lineage>
</organism>
<evidence type="ECO:0000313" key="4">
    <source>
        <dbReference type="Proteomes" id="UP001210339"/>
    </source>
</evidence>
<evidence type="ECO:0000256" key="2">
    <source>
        <dbReference type="SAM" id="Coils"/>
    </source>
</evidence>